<protein>
    <submittedName>
        <fullName evidence="1">Uncharacterized protein</fullName>
    </submittedName>
</protein>
<reference evidence="1" key="1">
    <citation type="submission" date="2022-03" db="EMBL/GenBank/DDBJ databases">
        <authorList>
            <person name="Sayadi A."/>
        </authorList>
    </citation>
    <scope>NUCLEOTIDE SEQUENCE</scope>
</reference>
<evidence type="ECO:0000313" key="1">
    <source>
        <dbReference type="EMBL" id="CAH1963487.1"/>
    </source>
</evidence>
<dbReference type="AlphaFoldDB" id="A0A9P0JY29"/>
<dbReference type="EMBL" id="CAKOFQ010006708">
    <property type="protein sequence ID" value="CAH1963487.1"/>
    <property type="molecule type" value="Genomic_DNA"/>
</dbReference>
<dbReference type="Proteomes" id="UP001152888">
    <property type="component" value="Unassembled WGS sequence"/>
</dbReference>
<accession>A0A9P0JY29</accession>
<sequence>MPRCKRNLVSVFFVTGDSFRTIRGMQTIPRPMVYNWSFQVFCKFPVHGDLPCEEDGEVPSCRYIYSIGCYSQYQVQF</sequence>
<comment type="caution">
    <text evidence="1">The sequence shown here is derived from an EMBL/GenBank/DDBJ whole genome shotgun (WGS) entry which is preliminary data.</text>
</comment>
<name>A0A9P0JY29_ACAOB</name>
<gene>
    <name evidence="1" type="ORF">ACAOBT_LOCUS5224</name>
</gene>
<keyword evidence="2" id="KW-1185">Reference proteome</keyword>
<proteinExistence type="predicted"/>
<evidence type="ECO:0000313" key="2">
    <source>
        <dbReference type="Proteomes" id="UP001152888"/>
    </source>
</evidence>
<organism evidence="1 2">
    <name type="scientific">Acanthoscelides obtectus</name>
    <name type="common">Bean weevil</name>
    <name type="synonym">Bruchus obtectus</name>
    <dbReference type="NCBI Taxonomy" id="200917"/>
    <lineage>
        <taxon>Eukaryota</taxon>
        <taxon>Metazoa</taxon>
        <taxon>Ecdysozoa</taxon>
        <taxon>Arthropoda</taxon>
        <taxon>Hexapoda</taxon>
        <taxon>Insecta</taxon>
        <taxon>Pterygota</taxon>
        <taxon>Neoptera</taxon>
        <taxon>Endopterygota</taxon>
        <taxon>Coleoptera</taxon>
        <taxon>Polyphaga</taxon>
        <taxon>Cucujiformia</taxon>
        <taxon>Chrysomeloidea</taxon>
        <taxon>Chrysomelidae</taxon>
        <taxon>Bruchinae</taxon>
        <taxon>Bruchini</taxon>
        <taxon>Acanthoscelides</taxon>
    </lineage>
</organism>